<evidence type="ECO:0000256" key="17">
    <source>
        <dbReference type="ARBA" id="ARBA00047804"/>
    </source>
</evidence>
<feature type="transmembrane region" description="Helical" evidence="18">
    <location>
        <begin position="255"/>
        <end position="279"/>
    </location>
</feature>
<dbReference type="Gene3D" id="3.40.30.10">
    <property type="entry name" value="Glutaredoxin"/>
    <property type="match status" value="1"/>
</dbReference>
<dbReference type="InterPro" id="IPR036929">
    <property type="entry name" value="DsbDN_sf"/>
</dbReference>
<feature type="transmembrane region" description="Helical" evidence="18">
    <location>
        <begin position="372"/>
        <end position="393"/>
    </location>
</feature>
<feature type="transmembrane region" description="Helical" evidence="18">
    <location>
        <begin position="291"/>
        <end position="315"/>
    </location>
</feature>
<dbReference type="GO" id="GO:0005886">
    <property type="term" value="C:plasma membrane"/>
    <property type="evidence" value="ECO:0007669"/>
    <property type="project" value="UniProtKB-SubCell"/>
</dbReference>
<dbReference type="Pfam" id="PF13899">
    <property type="entry name" value="Thioredoxin_7"/>
    <property type="match status" value="1"/>
</dbReference>
<protein>
    <recommendedName>
        <fullName evidence="18">Thiol:disulfide interchange protein DsbD</fullName>
        <ecNumber evidence="18">1.8.1.8</ecNumber>
    </recommendedName>
    <alternativeName>
        <fullName evidence="18">Protein-disulfide reductase</fullName>
        <shortName evidence="18">Disulfide reductase</shortName>
    </alternativeName>
</protein>
<dbReference type="PANTHER" id="PTHR32234">
    <property type="entry name" value="THIOL:DISULFIDE INTERCHANGE PROTEIN DSBD"/>
    <property type="match status" value="1"/>
</dbReference>
<evidence type="ECO:0000256" key="15">
    <source>
        <dbReference type="ARBA" id="ARBA00023284"/>
    </source>
</evidence>
<comment type="catalytic activity">
    <reaction evidence="17 18">
        <text>[protein]-dithiol + NADP(+) = [protein]-disulfide + NADPH + H(+)</text>
        <dbReference type="Rhea" id="RHEA:18753"/>
        <dbReference type="Rhea" id="RHEA-COMP:10593"/>
        <dbReference type="Rhea" id="RHEA-COMP:10594"/>
        <dbReference type="ChEBI" id="CHEBI:15378"/>
        <dbReference type="ChEBI" id="CHEBI:29950"/>
        <dbReference type="ChEBI" id="CHEBI:50058"/>
        <dbReference type="ChEBI" id="CHEBI:57783"/>
        <dbReference type="ChEBI" id="CHEBI:58349"/>
        <dbReference type="EC" id="1.8.1.8"/>
    </reaction>
</comment>
<keyword evidence="6 18" id="KW-0812">Transmembrane</keyword>
<dbReference type="PANTHER" id="PTHR32234:SF0">
    <property type="entry name" value="THIOL:DISULFIDE INTERCHANGE PROTEIN DSBD"/>
    <property type="match status" value="1"/>
</dbReference>
<keyword evidence="3 18" id="KW-0813">Transport</keyword>
<dbReference type="EMBL" id="JWLW01000023">
    <property type="protein sequence ID" value="KHT50716.1"/>
    <property type="molecule type" value="Genomic_DNA"/>
</dbReference>
<keyword evidence="21" id="KW-1185">Reference proteome</keyword>
<evidence type="ECO:0000256" key="1">
    <source>
        <dbReference type="ARBA" id="ARBA00004429"/>
    </source>
</evidence>
<dbReference type="InterPro" id="IPR003834">
    <property type="entry name" value="Cyt_c_assmbl_TM_dom"/>
</dbReference>
<dbReference type="GO" id="GO:0009055">
    <property type="term" value="F:electron transfer activity"/>
    <property type="evidence" value="ECO:0007669"/>
    <property type="project" value="UniProtKB-UniRule"/>
</dbReference>
<keyword evidence="10 18" id="KW-1133">Transmembrane helix</keyword>
<dbReference type="InterPro" id="IPR013766">
    <property type="entry name" value="Thioredoxin_domain"/>
</dbReference>
<dbReference type="SUPFAM" id="SSF74863">
    <property type="entry name" value="Thiol:disulfide interchange protein DsbD, N-terminal domain (DsbD-alpha)"/>
    <property type="match status" value="1"/>
</dbReference>
<evidence type="ECO:0000256" key="10">
    <source>
        <dbReference type="ARBA" id="ARBA00022989"/>
    </source>
</evidence>
<dbReference type="InterPro" id="IPR022910">
    <property type="entry name" value="Thiol_diS_interchange_DbsD"/>
</dbReference>
<feature type="transmembrane region" description="Helical" evidence="18">
    <location>
        <begin position="463"/>
        <end position="481"/>
    </location>
</feature>
<evidence type="ECO:0000256" key="14">
    <source>
        <dbReference type="ARBA" id="ARBA00023157"/>
    </source>
</evidence>
<evidence type="ECO:0000256" key="3">
    <source>
        <dbReference type="ARBA" id="ARBA00022448"/>
    </source>
</evidence>
<dbReference type="InterPro" id="IPR035671">
    <property type="entry name" value="DsbD_gamma"/>
</dbReference>
<evidence type="ECO:0000256" key="13">
    <source>
        <dbReference type="ARBA" id="ARBA00023136"/>
    </source>
</evidence>
<keyword evidence="4 18" id="KW-1003">Cell membrane</keyword>
<keyword evidence="15 18" id="KW-0676">Redox-active center</keyword>
<evidence type="ECO:0000256" key="12">
    <source>
        <dbReference type="ARBA" id="ARBA00023027"/>
    </source>
</evidence>
<evidence type="ECO:0000256" key="11">
    <source>
        <dbReference type="ARBA" id="ARBA00023002"/>
    </source>
</evidence>
<comment type="function">
    <text evidence="18">Required to facilitate the formation of correct disulfide bonds in some periplasmic proteins and for the assembly of the periplasmic c-type cytochromes. Acts by transferring electrons from cytoplasmic thioredoxin to the periplasm. This transfer involves a cascade of disulfide bond formation and reduction steps.</text>
</comment>
<keyword evidence="8 18" id="KW-0201">Cytochrome c-type biogenesis</keyword>
<comment type="similarity">
    <text evidence="2 18">Belongs to the thioredoxin family. DsbD subfamily.</text>
</comment>
<gene>
    <name evidence="18" type="primary">dsbD</name>
    <name evidence="20" type="ORF">RJ41_13115</name>
</gene>
<feature type="transmembrane region" description="Helical" evidence="18">
    <location>
        <begin position="335"/>
        <end position="365"/>
    </location>
</feature>
<keyword evidence="13 18" id="KW-0472">Membrane</keyword>
<evidence type="ECO:0000256" key="18">
    <source>
        <dbReference type="HAMAP-Rule" id="MF_00399"/>
    </source>
</evidence>
<evidence type="ECO:0000256" key="6">
    <source>
        <dbReference type="ARBA" id="ARBA00022692"/>
    </source>
</evidence>
<evidence type="ECO:0000256" key="5">
    <source>
        <dbReference type="ARBA" id="ARBA00022519"/>
    </source>
</evidence>
<keyword evidence="5 18" id="KW-0997">Cell inner membrane</keyword>
<feature type="disulfide bond" description="Redox-active" evidence="18">
    <location>
        <begin position="230"/>
        <end position="352"/>
    </location>
</feature>
<keyword evidence="11 18" id="KW-0560">Oxidoreductase</keyword>
<accession>A0A0B3XRC6</accession>
<dbReference type="PROSITE" id="PS51352">
    <property type="entry name" value="THIOREDOXIN_2"/>
    <property type="match status" value="1"/>
</dbReference>
<dbReference type="GO" id="GO:0047134">
    <property type="term" value="F:protein-disulfide reductase [NAD(P)H] activity"/>
    <property type="evidence" value="ECO:0007669"/>
    <property type="project" value="UniProtKB-UniRule"/>
</dbReference>
<name>A0A0B3XRC6_9ALTE</name>
<dbReference type="SUPFAM" id="SSF52833">
    <property type="entry name" value="Thioredoxin-like"/>
    <property type="match status" value="1"/>
</dbReference>
<comment type="caution">
    <text evidence="20">The sequence shown here is derived from an EMBL/GenBank/DDBJ whole genome shotgun (WGS) entry which is preliminary data.</text>
</comment>
<dbReference type="InterPro" id="IPR028250">
    <property type="entry name" value="DsbDN"/>
</dbReference>
<comment type="subcellular location">
    <subcellularLocation>
        <location evidence="1 18">Cell inner membrane</location>
        <topology evidence="1 18">Multi-pass membrane protein</topology>
    </subcellularLocation>
</comment>
<dbReference type="Gene3D" id="2.60.40.1250">
    <property type="entry name" value="Thiol:disulfide interchange protein DsbD, N-terminal domain"/>
    <property type="match status" value="1"/>
</dbReference>
<dbReference type="EC" id="1.8.1.8" evidence="18"/>
<dbReference type="AlphaFoldDB" id="A0A0B3XRC6"/>
<dbReference type="InterPro" id="IPR017937">
    <property type="entry name" value="Thioredoxin_CS"/>
</dbReference>
<reference evidence="20 21" key="1">
    <citation type="submission" date="2014-12" db="EMBL/GenBank/DDBJ databases">
        <title>Genome sequencing of Alteromonas marina AD001.</title>
        <authorList>
            <person name="Adrian T.G.S."/>
            <person name="Chan K.G."/>
        </authorList>
    </citation>
    <scope>NUCLEOTIDE SEQUENCE [LARGE SCALE GENOMIC DNA]</scope>
    <source>
        <strain evidence="20 21">AD001</strain>
    </source>
</reference>
<feature type="disulfide bond" description="Redox-active" evidence="18">
    <location>
        <begin position="536"/>
        <end position="539"/>
    </location>
</feature>
<dbReference type="NCBIfam" id="NF001419">
    <property type="entry name" value="PRK00293.1"/>
    <property type="match status" value="1"/>
</dbReference>
<evidence type="ECO:0000256" key="7">
    <source>
        <dbReference type="ARBA" id="ARBA00022729"/>
    </source>
</evidence>
<keyword evidence="9 18" id="KW-0249">Electron transport</keyword>
<feature type="disulfide bond" description="Redox-active" evidence="18">
    <location>
        <begin position="152"/>
        <end position="158"/>
    </location>
</feature>
<dbReference type="Pfam" id="PF02683">
    <property type="entry name" value="DsbD_TM"/>
    <property type="match status" value="1"/>
</dbReference>
<evidence type="ECO:0000256" key="2">
    <source>
        <dbReference type="ARBA" id="ARBA00007241"/>
    </source>
</evidence>
<keyword evidence="14 18" id="KW-1015">Disulfide bond</keyword>
<evidence type="ECO:0000256" key="9">
    <source>
        <dbReference type="ARBA" id="ARBA00022982"/>
    </source>
</evidence>
<dbReference type="Proteomes" id="UP000031197">
    <property type="component" value="Unassembled WGS sequence"/>
</dbReference>
<dbReference type="GO" id="GO:0045454">
    <property type="term" value="P:cell redox homeostasis"/>
    <property type="evidence" value="ECO:0007669"/>
    <property type="project" value="TreeGrafter"/>
</dbReference>
<feature type="domain" description="Thioredoxin" evidence="19">
    <location>
        <begin position="478"/>
        <end position="621"/>
    </location>
</feature>
<dbReference type="Pfam" id="PF11412">
    <property type="entry name" value="DsbD_N"/>
    <property type="match status" value="1"/>
</dbReference>
<evidence type="ECO:0000313" key="20">
    <source>
        <dbReference type="EMBL" id="KHT50716.1"/>
    </source>
</evidence>
<dbReference type="CDD" id="cd02953">
    <property type="entry name" value="DsbDgamma"/>
    <property type="match status" value="1"/>
</dbReference>
<dbReference type="HAMAP" id="MF_00399">
    <property type="entry name" value="DbsD"/>
    <property type="match status" value="1"/>
</dbReference>
<feature type="transmembrane region" description="Helical" evidence="18">
    <location>
        <begin position="432"/>
        <end position="451"/>
    </location>
</feature>
<keyword evidence="7" id="KW-0732">Signal</keyword>
<sequence>MNDNLMTTLLPSPCLSLASLFRRFIASVLSVLCLMSLLVTFAFAQVPSAFGDPFTNEPQFLDVDQAFAFDFSQKDNVLTLNFDIADGYYLYLKQFKFVAKQAEIGEPVYPSGVMIEDEFFGESEVFYNGVSITLPIESALSDGVVKIRYQGCADAGLCYPPTVKVVYLNEVGSNSAVNADATAESNGASTSSSSQSEQFDLAQRLIDKDNLALTLALFFALGVGLAFTPCVFPMYPIVSGIVIGQGKSKTASHSFWLTFVYVQGMAITYSLLGLVVAVAGAQFQAALQHPVVLGVFIVLFVALAVALFGGFEIQLPAKYQEKLTHMSNNQTPGSFAGVFVMGVLSGLIASPCTTAPLTGILLFIAQTGDMTLGFISLYLLSIGMGVPLILFGMTGGKLLPKAGNWMNVVKVTFGFMMLAVAIVFIERLYNSPATGFLWALLGFGLFGYYWVLNRASKNSLMKLVRAVLVAIGIMGSAGLTYQAGLNTGLWGEDSDGVHAGHPDFVVARDLADLRNKIAAANTKGKTVMVDLYADWCVACKEFEKYTFPDEKVVSALSNTVWMQMDLTDNTPERQEIFDTFTVLGLPTILFFDENGDELTKARVTGFMKADAFAGHVNEWLNNGSNTNDGQSGRLD</sequence>
<dbReference type="PROSITE" id="PS00194">
    <property type="entry name" value="THIOREDOXIN_1"/>
    <property type="match status" value="1"/>
</dbReference>
<evidence type="ECO:0000256" key="8">
    <source>
        <dbReference type="ARBA" id="ARBA00022748"/>
    </source>
</evidence>
<keyword evidence="12 18" id="KW-0520">NAD</keyword>
<evidence type="ECO:0000313" key="21">
    <source>
        <dbReference type="Proteomes" id="UP000031197"/>
    </source>
</evidence>
<evidence type="ECO:0000256" key="16">
    <source>
        <dbReference type="ARBA" id="ARBA00047388"/>
    </source>
</evidence>
<evidence type="ECO:0000256" key="4">
    <source>
        <dbReference type="ARBA" id="ARBA00022475"/>
    </source>
</evidence>
<feature type="transmembrane region" description="Helical" evidence="18">
    <location>
        <begin position="405"/>
        <end position="425"/>
    </location>
</feature>
<organism evidence="20 21">
    <name type="scientific">Alteromonas marina</name>
    <dbReference type="NCBI Taxonomy" id="203795"/>
    <lineage>
        <taxon>Bacteria</taxon>
        <taxon>Pseudomonadati</taxon>
        <taxon>Pseudomonadota</taxon>
        <taxon>Gammaproteobacteria</taxon>
        <taxon>Alteromonadales</taxon>
        <taxon>Alteromonadaceae</taxon>
        <taxon>Alteromonas/Salinimonas group</taxon>
        <taxon>Alteromonas</taxon>
    </lineage>
</organism>
<feature type="transmembrane region" description="Helical" evidence="18">
    <location>
        <begin position="211"/>
        <end position="235"/>
    </location>
</feature>
<feature type="transmembrane region" description="Helical" evidence="18">
    <location>
        <begin position="20"/>
        <end position="44"/>
    </location>
</feature>
<evidence type="ECO:0000259" key="19">
    <source>
        <dbReference type="PROSITE" id="PS51352"/>
    </source>
</evidence>
<dbReference type="InterPro" id="IPR036249">
    <property type="entry name" value="Thioredoxin-like_sf"/>
</dbReference>
<dbReference type="GO" id="GO:0017004">
    <property type="term" value="P:cytochrome complex assembly"/>
    <property type="evidence" value="ECO:0007669"/>
    <property type="project" value="UniProtKB-UniRule"/>
</dbReference>
<comment type="catalytic activity">
    <reaction evidence="16 18">
        <text>[protein]-dithiol + NAD(+) = [protein]-disulfide + NADH + H(+)</text>
        <dbReference type="Rhea" id="RHEA:18749"/>
        <dbReference type="Rhea" id="RHEA-COMP:10593"/>
        <dbReference type="Rhea" id="RHEA-COMP:10594"/>
        <dbReference type="ChEBI" id="CHEBI:15378"/>
        <dbReference type="ChEBI" id="CHEBI:29950"/>
        <dbReference type="ChEBI" id="CHEBI:50058"/>
        <dbReference type="ChEBI" id="CHEBI:57540"/>
        <dbReference type="ChEBI" id="CHEBI:57945"/>
        <dbReference type="EC" id="1.8.1.8"/>
    </reaction>
</comment>
<proteinExistence type="inferred from homology"/>